<dbReference type="PRINTS" id="PR00411">
    <property type="entry name" value="PNDRDTASEI"/>
</dbReference>
<protein>
    <recommendedName>
        <fullName evidence="5">Flavin-containing monooxygenase</fullName>
    </recommendedName>
</protein>
<gene>
    <name evidence="3" type="ORF">VTJ49DRAFT_3526</name>
</gene>
<comment type="caution">
    <text evidence="3">The sequence shown here is derived from an EMBL/GenBank/DDBJ whole genome shotgun (WGS) entry which is preliminary data.</text>
</comment>
<evidence type="ECO:0000256" key="2">
    <source>
        <dbReference type="SAM" id="MobiDB-lite"/>
    </source>
</evidence>
<dbReference type="PANTHER" id="PTHR43539:SF68">
    <property type="entry name" value="FLAVIN-BINDING MONOOXYGENASE-LIKE PROTEIN (AFU_ORTHOLOGUE AFUA_4G09220)"/>
    <property type="match status" value="1"/>
</dbReference>
<dbReference type="SUPFAM" id="SSF54427">
    <property type="entry name" value="NTF2-like"/>
    <property type="match status" value="1"/>
</dbReference>
<feature type="region of interest" description="Disordered" evidence="2">
    <location>
        <begin position="1"/>
        <end position="33"/>
    </location>
</feature>
<organism evidence="3 4">
    <name type="scientific">Humicola insolens</name>
    <name type="common">Soft-rot fungus</name>
    <dbReference type="NCBI Taxonomy" id="85995"/>
    <lineage>
        <taxon>Eukaryota</taxon>
        <taxon>Fungi</taxon>
        <taxon>Dikarya</taxon>
        <taxon>Ascomycota</taxon>
        <taxon>Pezizomycotina</taxon>
        <taxon>Sordariomycetes</taxon>
        <taxon>Sordariomycetidae</taxon>
        <taxon>Sordariales</taxon>
        <taxon>Chaetomiaceae</taxon>
        <taxon>Mycothermus</taxon>
    </lineage>
</organism>
<evidence type="ECO:0000256" key="1">
    <source>
        <dbReference type="ARBA" id="ARBA00023002"/>
    </source>
</evidence>
<dbReference type="InterPro" id="IPR032710">
    <property type="entry name" value="NTF2-like_dom_sf"/>
</dbReference>
<sequence length="649" mass="70992">MSASEPSPTSAEVVVPGSHNPAPAAWPPSAVTPQPSIDAPSIAEATVAALNAALAARDFSAAADLFLPDGLASSHGETPVGASDAPFPYWRDHLMLSWQLRTLKGREGIRKFLEHVSFLSREGSGALHFAVDSSTDFRAPKVADFRPLGGAVGVIAFITAESAVGTGRGVVRLVEIEKGVWKIWTLYTALEKVKGWEEQTGPRRELGVRHGHVPGRIAWTEKRKEESEFVLAHPEVLIVGAGQSGLTAAARLKRLGISVLVIDKFDAVGDNWRNRYQHLVLHDPVWYDHLPYLEFPSTWPIYTPKDKIADWFQLYAKAMDLDIWTRTQIDVLSYNDTAKNWHVRVRRVLPDDGEVKKEFVTIHIIMATGHSGRPKMPSIPGMDSFQGDLLCHSGDFLGAKDDARGKKAVVIGACNSALDISQDYAEKGYDVTVIQRSSTHVISSESTREVSLGGLYGEGCPPVEDADLAVWSFPSEVLKALQVDVTSIAAERDRDMLDGLQRAGFRLDNGPSGGGLFMKYLQRGGGYYINVGAAQLIIDGKIKVKSGQAVAQILPRGIRLADGTELEADEVVFATGYESMRSTAKEILGDALPDDVGDVWGWDEEGEMRGIWRETSHPGVWIHGGNLAFTRYYSRPLALQILAKLRRVE</sequence>
<dbReference type="SUPFAM" id="SSF51905">
    <property type="entry name" value="FAD/NAD(P)-binding domain"/>
    <property type="match status" value="1"/>
</dbReference>
<dbReference type="Proteomes" id="UP001583172">
    <property type="component" value="Unassembled WGS sequence"/>
</dbReference>
<evidence type="ECO:0000313" key="3">
    <source>
        <dbReference type="EMBL" id="KAL1837676.1"/>
    </source>
</evidence>
<accession>A0ABR3V8D6</accession>
<keyword evidence="4" id="KW-1185">Reference proteome</keyword>
<reference evidence="3 4" key="1">
    <citation type="journal article" date="2024" name="Commun. Biol.">
        <title>Comparative genomic analysis of thermophilic fungi reveals convergent evolutionary adaptations and gene losses.</title>
        <authorList>
            <person name="Steindorff A.S."/>
            <person name="Aguilar-Pontes M.V."/>
            <person name="Robinson A.J."/>
            <person name="Andreopoulos B."/>
            <person name="LaButti K."/>
            <person name="Kuo A."/>
            <person name="Mondo S."/>
            <person name="Riley R."/>
            <person name="Otillar R."/>
            <person name="Haridas S."/>
            <person name="Lipzen A."/>
            <person name="Grimwood J."/>
            <person name="Schmutz J."/>
            <person name="Clum A."/>
            <person name="Reid I.D."/>
            <person name="Moisan M.C."/>
            <person name="Butler G."/>
            <person name="Nguyen T.T.M."/>
            <person name="Dewar K."/>
            <person name="Conant G."/>
            <person name="Drula E."/>
            <person name="Henrissat B."/>
            <person name="Hansel C."/>
            <person name="Singer S."/>
            <person name="Hutchinson M.I."/>
            <person name="de Vries R.P."/>
            <person name="Natvig D.O."/>
            <person name="Powell A.J."/>
            <person name="Tsang A."/>
            <person name="Grigoriev I.V."/>
        </authorList>
    </citation>
    <scope>NUCLEOTIDE SEQUENCE [LARGE SCALE GENOMIC DNA]</scope>
    <source>
        <strain evidence="3 4">CBS 620.91</strain>
    </source>
</reference>
<dbReference type="Gene3D" id="3.50.50.60">
    <property type="entry name" value="FAD/NAD(P)-binding domain"/>
    <property type="match status" value="1"/>
</dbReference>
<dbReference type="Pfam" id="PF13738">
    <property type="entry name" value="Pyr_redox_3"/>
    <property type="match status" value="1"/>
</dbReference>
<dbReference type="EMBL" id="JAZGSY010000273">
    <property type="protein sequence ID" value="KAL1837676.1"/>
    <property type="molecule type" value="Genomic_DNA"/>
</dbReference>
<dbReference type="InterPro" id="IPR050982">
    <property type="entry name" value="Auxin_biosynth/cation_transpt"/>
</dbReference>
<dbReference type="PANTHER" id="PTHR43539">
    <property type="entry name" value="FLAVIN-BINDING MONOOXYGENASE-LIKE PROTEIN (AFU_ORTHOLOGUE AFUA_4G09220)"/>
    <property type="match status" value="1"/>
</dbReference>
<name>A0ABR3V8D6_HUMIN</name>
<evidence type="ECO:0008006" key="5">
    <source>
        <dbReference type="Google" id="ProtNLM"/>
    </source>
</evidence>
<evidence type="ECO:0000313" key="4">
    <source>
        <dbReference type="Proteomes" id="UP001583172"/>
    </source>
</evidence>
<feature type="compositionally biased region" description="Polar residues" evidence="2">
    <location>
        <begin position="1"/>
        <end position="10"/>
    </location>
</feature>
<proteinExistence type="predicted"/>
<keyword evidence="1" id="KW-0560">Oxidoreductase</keyword>
<dbReference type="InterPro" id="IPR036188">
    <property type="entry name" value="FAD/NAD-bd_sf"/>
</dbReference>